<comment type="subcellular location">
    <subcellularLocation>
        <location evidence="10">Cytoplasm</location>
    </subcellularLocation>
</comment>
<evidence type="ECO:0000256" key="8">
    <source>
        <dbReference type="ARBA" id="ARBA00025217"/>
    </source>
</evidence>
<feature type="domain" description="Zinc finger FPG/IleRS-type" evidence="13">
    <location>
        <begin position="955"/>
        <end position="981"/>
    </location>
</feature>
<dbReference type="NCBIfam" id="TIGR00392">
    <property type="entry name" value="ileS"/>
    <property type="match status" value="1"/>
</dbReference>
<keyword evidence="4 10" id="KW-0547">Nucleotide-binding</keyword>
<organism evidence="15 16">
    <name type="scientific">Edaphobacter modestus</name>
    <dbReference type="NCBI Taxonomy" id="388466"/>
    <lineage>
        <taxon>Bacteria</taxon>
        <taxon>Pseudomonadati</taxon>
        <taxon>Acidobacteriota</taxon>
        <taxon>Terriglobia</taxon>
        <taxon>Terriglobales</taxon>
        <taxon>Acidobacteriaceae</taxon>
        <taxon>Edaphobacter</taxon>
    </lineage>
</organism>
<protein>
    <recommendedName>
        <fullName evidence="10">Isoleucine--tRNA ligase</fullName>
        <ecNumber evidence="10">6.1.1.5</ecNumber>
    </recommendedName>
    <alternativeName>
        <fullName evidence="10">Isoleucyl-tRNA synthetase</fullName>
        <shortName evidence="10">IleRS</shortName>
    </alternativeName>
</protein>
<dbReference type="Pfam" id="PF00133">
    <property type="entry name" value="tRNA-synt_1"/>
    <property type="match status" value="1"/>
</dbReference>
<comment type="cofactor">
    <cofactor evidence="10">
        <name>Zn(2+)</name>
        <dbReference type="ChEBI" id="CHEBI:29105"/>
    </cofactor>
    <text evidence="10">Binds 1 zinc ion per subunit.</text>
</comment>
<evidence type="ECO:0000256" key="2">
    <source>
        <dbReference type="ARBA" id="ARBA00022490"/>
    </source>
</evidence>
<dbReference type="AlphaFoldDB" id="A0A4V6MFX1"/>
<feature type="binding site" evidence="10">
    <location>
        <position position="661"/>
    </location>
    <ligand>
        <name>ATP</name>
        <dbReference type="ChEBI" id="CHEBI:30616"/>
    </ligand>
</feature>
<dbReference type="InterPro" id="IPR050081">
    <property type="entry name" value="Ile-tRNA_ligase"/>
</dbReference>
<dbReference type="GO" id="GO:0004822">
    <property type="term" value="F:isoleucine-tRNA ligase activity"/>
    <property type="evidence" value="ECO:0007669"/>
    <property type="project" value="UniProtKB-UniRule"/>
</dbReference>
<comment type="function">
    <text evidence="8 10">Catalyzes the attachment of isoleucine to tRNA(Ile). As IleRS can inadvertently accommodate and process structurally similar amino acids such as valine, to avoid such errors it has two additional distinct tRNA(Ile)-dependent editing activities. One activity is designated as 'pretransfer' editing and involves the hydrolysis of activated Val-AMP. The other activity is designated 'posttransfer' editing and involves deacylation of mischarged Val-tRNA(Ile).</text>
</comment>
<dbReference type="RefSeq" id="WP_130422188.1">
    <property type="nucleotide sequence ID" value="NZ_SHKW01000001.1"/>
</dbReference>
<comment type="subunit">
    <text evidence="10">Monomer.</text>
</comment>
<dbReference type="Gene3D" id="3.40.50.620">
    <property type="entry name" value="HUPs"/>
    <property type="match status" value="2"/>
</dbReference>
<dbReference type="InterPro" id="IPR010663">
    <property type="entry name" value="Znf_FPG/IleRS"/>
</dbReference>
<dbReference type="InterPro" id="IPR002300">
    <property type="entry name" value="aa-tRNA-synth_Ia"/>
</dbReference>
<evidence type="ECO:0000256" key="7">
    <source>
        <dbReference type="ARBA" id="ARBA00023146"/>
    </source>
</evidence>
<evidence type="ECO:0000256" key="3">
    <source>
        <dbReference type="ARBA" id="ARBA00022598"/>
    </source>
</evidence>
<dbReference type="InterPro" id="IPR014729">
    <property type="entry name" value="Rossmann-like_a/b/a_fold"/>
</dbReference>
<feature type="binding site" evidence="10">
    <location>
        <position position="959"/>
    </location>
    <ligand>
        <name>Zn(2+)</name>
        <dbReference type="ChEBI" id="CHEBI:29105"/>
    </ligand>
</feature>
<dbReference type="FunFam" id="3.40.50.620:FF:000042">
    <property type="entry name" value="Isoleucine--tRNA ligase"/>
    <property type="match status" value="1"/>
</dbReference>
<keyword evidence="10" id="KW-0862">Zinc</keyword>
<evidence type="ECO:0000313" key="16">
    <source>
        <dbReference type="Proteomes" id="UP000292958"/>
    </source>
</evidence>
<evidence type="ECO:0000259" key="12">
    <source>
        <dbReference type="Pfam" id="PF00133"/>
    </source>
</evidence>
<dbReference type="HAMAP" id="MF_02002">
    <property type="entry name" value="Ile_tRNA_synth_type1"/>
    <property type="match status" value="1"/>
</dbReference>
<dbReference type="Gene3D" id="1.10.10.830">
    <property type="entry name" value="Ile-tRNA synthetase CP2 domain-like"/>
    <property type="match status" value="1"/>
</dbReference>
<feature type="short sequence motif" description="'KMSKS' region" evidence="10">
    <location>
        <begin position="658"/>
        <end position="662"/>
    </location>
</feature>
<keyword evidence="6 10" id="KW-0648">Protein biosynthesis</keyword>
<dbReference type="InterPro" id="IPR002301">
    <property type="entry name" value="Ile-tRNA-ligase"/>
</dbReference>
<dbReference type="InterPro" id="IPR009008">
    <property type="entry name" value="Val/Leu/Ile-tRNA-synth_edit"/>
</dbReference>
<keyword evidence="16" id="KW-1185">Reference proteome</keyword>
<proteinExistence type="inferred from homology"/>
<comment type="caution">
    <text evidence="15">The sequence shown here is derived from an EMBL/GenBank/DDBJ whole genome shotgun (WGS) entry which is preliminary data.</text>
</comment>
<dbReference type="SUPFAM" id="SSF50677">
    <property type="entry name" value="ValRS/IleRS/LeuRS editing domain"/>
    <property type="match status" value="1"/>
</dbReference>
<dbReference type="GO" id="GO:0000049">
    <property type="term" value="F:tRNA binding"/>
    <property type="evidence" value="ECO:0007669"/>
    <property type="project" value="InterPro"/>
</dbReference>
<keyword evidence="7 10" id="KW-0030">Aminoacyl-tRNA synthetase</keyword>
<dbReference type="SUPFAM" id="SSF47323">
    <property type="entry name" value="Anticodon-binding domain of a subclass of class I aminoacyl-tRNA synthetases"/>
    <property type="match status" value="1"/>
</dbReference>
<dbReference type="Proteomes" id="UP000292958">
    <property type="component" value="Unassembled WGS sequence"/>
</dbReference>
<evidence type="ECO:0000259" key="13">
    <source>
        <dbReference type="Pfam" id="PF06827"/>
    </source>
</evidence>
<gene>
    <name evidence="10" type="primary">ileS</name>
    <name evidence="15" type="ORF">BDD14_5215</name>
</gene>
<comment type="similarity">
    <text evidence="1 10">Belongs to the class-I aminoacyl-tRNA synthetase family. IleS type 1 subfamily.</text>
</comment>
<dbReference type="InterPro" id="IPR013155">
    <property type="entry name" value="M/V/L/I-tRNA-synth_anticd-bd"/>
</dbReference>
<evidence type="ECO:0000256" key="1">
    <source>
        <dbReference type="ARBA" id="ARBA00006887"/>
    </source>
</evidence>
<feature type="binding site" evidence="10">
    <location>
        <position position="976"/>
    </location>
    <ligand>
        <name>Zn(2+)</name>
        <dbReference type="ChEBI" id="CHEBI:29105"/>
    </ligand>
</feature>
<evidence type="ECO:0000313" key="15">
    <source>
        <dbReference type="EMBL" id="RZU43546.1"/>
    </source>
</evidence>
<evidence type="ECO:0000256" key="9">
    <source>
        <dbReference type="ARBA" id="ARBA00048359"/>
    </source>
</evidence>
<dbReference type="PROSITE" id="PS00178">
    <property type="entry name" value="AA_TRNA_LIGASE_I"/>
    <property type="match status" value="1"/>
</dbReference>
<dbReference type="Gene3D" id="1.10.730.20">
    <property type="match status" value="1"/>
</dbReference>
<dbReference type="GO" id="GO:0002161">
    <property type="term" value="F:aminoacyl-tRNA deacylase activity"/>
    <property type="evidence" value="ECO:0007669"/>
    <property type="project" value="InterPro"/>
</dbReference>
<dbReference type="PANTHER" id="PTHR42765:SF1">
    <property type="entry name" value="ISOLEUCINE--TRNA LIGASE, MITOCHONDRIAL"/>
    <property type="match status" value="1"/>
</dbReference>
<evidence type="ECO:0000256" key="11">
    <source>
        <dbReference type="SAM" id="MobiDB-lite"/>
    </source>
</evidence>
<dbReference type="InterPro" id="IPR001412">
    <property type="entry name" value="aa-tRNA-synth_I_CS"/>
</dbReference>
<sequence length="998" mass="111036">MPEVTATKSETTQTEPQAKPLKSTLNLPQTAFAMKANLPVNEPIRLAAWQQQDIYAQIRSARAGAPKYILHDGPPYANGAIHLGHALNKCIKDFVVKTKTMAGFDAPYVPGWDCHGLPIEIKVDEQLGRKKLEMDPLAVRKACREYAQKYVDLQRSQFERIGVFGRWSNPYLTMSLPYEASIVETFYNFFEKGFVYKGLKPVYWCIHDRTALAEAEIEYEMHTSPSIYVRYALTSEAAAIDPALANLPVYTIIWTTTPWTLPASLAVAFNPELDYVALKNTDGNIYIVAEALAAQTRDACNLPDAKEIARFKGTQLDRVTFQHPFLQENGKAREILGVNADYVTTDQGTGAVHTAPSHGADDFATGTRYGLSQLCDVDAAGRLRNGLPEYDGLQIFKANPAIIELVRARGALMGLSEIHHSYPHCWRCHNPVIFRATEQWFISMETPMPAQTSNAVTLSGAKNPGSSPEVPQPPATTTETFRQRTLDEIANVIWDPSWGQERISNMIATRPDWTISRQRIWGVPIAVFMCEKCHTPLNDPTINKSIVDLFHREGADAWYAHDVAALLPAGTACASCAGTAFRKEMDILDVWFESGASWHAVLDVEPELEWPADLYTEGGDQHRGWFHSSILTSVAVRGKAPYRMVATSGWTLDEQGRAFSKSLGNGVDPVDIAKRLGGEIVRLWVASVDFREDVAASENLMQRVSDNYRKLRNTFRFLLGNLHDFNPATDAVHNFAKLEPLDQYIFARLAELDKKIRRAYDDFEFHRAYHALNEFINTDLSALYLDVLKDRLYTFAPNAPARRSAQTALWRIAETLTRLVAPILSFTAEEVWHSLPKIENREASVHLALFPSLSEVIPVDTKNLLEDWQKLLDVRSEALVSIEAERKAGRVGKGLDASVDLLISDAALSQLLARYSTALPELFNVSHVTLKGAVASSNPQSVPVAAITVPASGTKCERCWRYTTDVGDEAKYPTVCLRCADALDAIGYPPYAASSPTE</sequence>
<dbReference type="Pfam" id="PF08264">
    <property type="entry name" value="Anticodon_1"/>
    <property type="match status" value="1"/>
</dbReference>
<dbReference type="GO" id="GO:0005829">
    <property type="term" value="C:cytosol"/>
    <property type="evidence" value="ECO:0007669"/>
    <property type="project" value="TreeGrafter"/>
</dbReference>
<accession>A0A4V6MFX1</accession>
<keyword evidence="2 10" id="KW-0963">Cytoplasm</keyword>
<dbReference type="GO" id="GO:0008270">
    <property type="term" value="F:zinc ion binding"/>
    <property type="evidence" value="ECO:0007669"/>
    <property type="project" value="UniProtKB-UniRule"/>
</dbReference>
<dbReference type="GO" id="GO:0006428">
    <property type="term" value="P:isoleucyl-tRNA aminoacylation"/>
    <property type="evidence" value="ECO:0007669"/>
    <property type="project" value="UniProtKB-UniRule"/>
</dbReference>
<feature type="region of interest" description="Disordered" evidence="11">
    <location>
        <begin position="459"/>
        <end position="478"/>
    </location>
</feature>
<feature type="binding site" evidence="10">
    <location>
        <position position="956"/>
    </location>
    <ligand>
        <name>Zn(2+)</name>
        <dbReference type="ChEBI" id="CHEBI:29105"/>
    </ligand>
</feature>
<reference evidence="15 16" key="1">
    <citation type="submission" date="2019-02" db="EMBL/GenBank/DDBJ databases">
        <title>Genomic Encyclopedia of Archaeal and Bacterial Type Strains, Phase II (KMG-II): from individual species to whole genera.</title>
        <authorList>
            <person name="Goeker M."/>
        </authorList>
    </citation>
    <scope>NUCLEOTIDE SEQUENCE [LARGE SCALE GENOMIC DNA]</scope>
    <source>
        <strain evidence="15 16">DSM 18101</strain>
    </source>
</reference>
<dbReference type="GO" id="GO:0005524">
    <property type="term" value="F:ATP binding"/>
    <property type="evidence" value="ECO:0007669"/>
    <property type="project" value="UniProtKB-UniRule"/>
</dbReference>
<name>A0A4V6MFX1_9BACT</name>
<dbReference type="PANTHER" id="PTHR42765">
    <property type="entry name" value="SOLEUCYL-TRNA SYNTHETASE"/>
    <property type="match status" value="1"/>
</dbReference>
<dbReference type="InterPro" id="IPR009080">
    <property type="entry name" value="tRNAsynth_Ia_anticodon-bd"/>
</dbReference>
<dbReference type="OrthoDB" id="9810365at2"/>
<feature type="compositionally biased region" description="Polar residues" evidence="11">
    <location>
        <begin position="1"/>
        <end position="16"/>
    </location>
</feature>
<evidence type="ECO:0000256" key="4">
    <source>
        <dbReference type="ARBA" id="ARBA00022741"/>
    </source>
</evidence>
<feature type="binding site" evidence="10">
    <location>
        <position position="617"/>
    </location>
    <ligand>
        <name>L-isoleucyl-5'-AMP</name>
        <dbReference type="ChEBI" id="CHEBI:178002"/>
    </ligand>
</feature>
<dbReference type="Gene3D" id="3.90.740.10">
    <property type="entry name" value="Valyl/Leucyl/Isoleucyl-tRNA synthetase, editing domain"/>
    <property type="match status" value="1"/>
</dbReference>
<dbReference type="Pfam" id="PF06827">
    <property type="entry name" value="zf-FPG_IleRS"/>
    <property type="match status" value="1"/>
</dbReference>
<evidence type="ECO:0000259" key="14">
    <source>
        <dbReference type="Pfam" id="PF08264"/>
    </source>
</evidence>
<dbReference type="PRINTS" id="PR00984">
    <property type="entry name" value="TRNASYNTHILE"/>
</dbReference>
<evidence type="ECO:0000256" key="6">
    <source>
        <dbReference type="ARBA" id="ARBA00022917"/>
    </source>
</evidence>
<feature type="region of interest" description="Disordered" evidence="11">
    <location>
        <begin position="1"/>
        <end position="20"/>
    </location>
</feature>
<keyword evidence="10" id="KW-0479">Metal-binding</keyword>
<feature type="domain" description="Aminoacyl-tRNA synthetase class Ia" evidence="12">
    <location>
        <begin position="46"/>
        <end position="695"/>
    </location>
</feature>
<comment type="domain">
    <text evidence="10">IleRS has two distinct active sites: one for aminoacylation and one for editing. The misactivated valine is translocated from the active site to the editing site, which sterically excludes the correctly activated isoleucine. The single editing site contains two valyl binding pockets, one specific for each substrate (Val-AMP or Val-tRNA(Ile)).</text>
</comment>
<evidence type="ECO:0000256" key="5">
    <source>
        <dbReference type="ARBA" id="ARBA00022840"/>
    </source>
</evidence>
<feature type="binding site" evidence="10">
    <location>
        <position position="979"/>
    </location>
    <ligand>
        <name>Zn(2+)</name>
        <dbReference type="ChEBI" id="CHEBI:29105"/>
    </ligand>
</feature>
<dbReference type="InterPro" id="IPR023585">
    <property type="entry name" value="Ile-tRNA-ligase_type1"/>
</dbReference>
<dbReference type="SUPFAM" id="SSF52374">
    <property type="entry name" value="Nucleotidylyl transferase"/>
    <property type="match status" value="1"/>
</dbReference>
<dbReference type="EMBL" id="SHKW01000001">
    <property type="protein sequence ID" value="RZU43546.1"/>
    <property type="molecule type" value="Genomic_DNA"/>
</dbReference>
<keyword evidence="5 10" id="KW-0067">ATP-binding</keyword>
<dbReference type="CDD" id="cd07960">
    <property type="entry name" value="Anticodon_Ia_Ile_BEm"/>
    <property type="match status" value="1"/>
</dbReference>
<dbReference type="EC" id="6.1.1.5" evidence="10"/>
<comment type="catalytic activity">
    <reaction evidence="9 10">
        <text>tRNA(Ile) + L-isoleucine + ATP = L-isoleucyl-tRNA(Ile) + AMP + diphosphate</text>
        <dbReference type="Rhea" id="RHEA:11060"/>
        <dbReference type="Rhea" id="RHEA-COMP:9666"/>
        <dbReference type="Rhea" id="RHEA-COMP:9695"/>
        <dbReference type="ChEBI" id="CHEBI:30616"/>
        <dbReference type="ChEBI" id="CHEBI:33019"/>
        <dbReference type="ChEBI" id="CHEBI:58045"/>
        <dbReference type="ChEBI" id="CHEBI:78442"/>
        <dbReference type="ChEBI" id="CHEBI:78528"/>
        <dbReference type="ChEBI" id="CHEBI:456215"/>
        <dbReference type="EC" id="6.1.1.5"/>
    </reaction>
</comment>
<feature type="domain" description="Methionyl/Valyl/Leucyl/Isoleucyl-tRNA synthetase anticodon-binding" evidence="14">
    <location>
        <begin position="742"/>
        <end position="899"/>
    </location>
</feature>
<keyword evidence="3 10" id="KW-0436">Ligase</keyword>
<dbReference type="InterPro" id="IPR033708">
    <property type="entry name" value="Anticodon_Ile_BEm"/>
</dbReference>
<feature type="short sequence motif" description="'HIGH' region" evidence="10">
    <location>
        <begin position="75"/>
        <end position="85"/>
    </location>
</feature>
<evidence type="ECO:0000256" key="10">
    <source>
        <dbReference type="HAMAP-Rule" id="MF_02002"/>
    </source>
</evidence>